<dbReference type="EMBL" id="SSDS01000012">
    <property type="protein sequence ID" value="TXG78540.1"/>
    <property type="molecule type" value="Genomic_DNA"/>
</dbReference>
<proteinExistence type="inferred from homology"/>
<comment type="PTM">
    <text evidence="9">Transiently phosphorylated on a His residue during the reaction cycle. Phosphorylation strongly increases the affinity for substrates and increases the rate of nicotinate D-ribonucleotide production. Dephosphorylation regenerates the low-affinity form of the enzyme, leading to product release.</text>
</comment>
<keyword evidence="5 9" id="KW-0436">Ligase</keyword>
<gene>
    <name evidence="12" type="ORF">E6Q11_00820</name>
</gene>
<dbReference type="PIRSF" id="PIRSF000484">
    <property type="entry name" value="NAPRT"/>
    <property type="match status" value="1"/>
</dbReference>
<evidence type="ECO:0000256" key="2">
    <source>
        <dbReference type="ARBA" id="ARBA00010897"/>
    </source>
</evidence>
<dbReference type="SUPFAM" id="SSF51690">
    <property type="entry name" value="Nicotinate/Quinolinate PRTase C-terminal domain-like"/>
    <property type="match status" value="1"/>
</dbReference>
<comment type="pathway">
    <text evidence="1 9">Cofactor biosynthesis; NAD(+) biosynthesis; nicotinate D-ribonucleotide from nicotinate: step 1/1.</text>
</comment>
<evidence type="ECO:0000313" key="13">
    <source>
        <dbReference type="Proteomes" id="UP000321026"/>
    </source>
</evidence>
<dbReference type="InterPro" id="IPR036068">
    <property type="entry name" value="Nicotinate_pribotase-like_C"/>
</dbReference>
<keyword evidence="12" id="KW-0328">Glycosyltransferase</keyword>
<evidence type="ECO:0000256" key="7">
    <source>
        <dbReference type="ARBA" id="ARBA00022679"/>
    </source>
</evidence>
<accession>A0A5C7JAE5</accession>
<dbReference type="NCBIfam" id="TIGR01513">
    <property type="entry name" value="NAPRTase_put"/>
    <property type="match status" value="1"/>
</dbReference>
<reference evidence="12 13" key="1">
    <citation type="submission" date="2018-09" db="EMBL/GenBank/DDBJ databases">
        <title>Metagenome Assembled Genomes from an Advanced Water Purification Facility.</title>
        <authorList>
            <person name="Stamps B.W."/>
            <person name="Spear J.R."/>
        </authorList>
    </citation>
    <scope>NUCLEOTIDE SEQUENCE [LARGE SCALE GENOMIC DNA]</scope>
    <source>
        <strain evidence="12">Bin_63_2</strain>
    </source>
</reference>
<name>A0A5C7JAE5_9BACT</name>
<dbReference type="InterPro" id="IPR007229">
    <property type="entry name" value="Nic_PRibTrfase-Fam"/>
</dbReference>
<evidence type="ECO:0000256" key="4">
    <source>
        <dbReference type="ARBA" id="ARBA00022553"/>
    </source>
</evidence>
<sequence>MNWATKTDFYEITMLQAALDSGMANKKATFELFTRSLPEGRGYGVVAGVSRAIDAVMNFCFSDDDLNFLAMQPNIKQSTIDFLKDYRFSGSIYSYRDGDVYFPYSPIMRVEGTFAEAVLLETVLLSIMNHDSAIASAASRMSHVRNGFRQKVSLIEMGSRRTHEDSAVSAALAAYIAGFDATSNIEAAKLYGIPLRGTSAHAFTLLHENEKDAFRHQVDSLGVDTSLLVDTYDTKTGINNAIEVAGVGLGGIRIDSGNPVVESFKARLQLDELGAYGTRIILSSDMDEYSIKELVDAYAPIDAIGVGTRLVTGSGAPTASMVYKLVEVEDDNGNMKPVAKKSSGKSSIGGSKFPYREYSNGKISGEFFSDSPEKSNIQVQFISRGLKISTYSPQDSRDFHKLVMNTLPDGITQLISTSTMKAVKND</sequence>
<dbReference type="CDD" id="cd01570">
    <property type="entry name" value="NAPRTase_A"/>
    <property type="match status" value="1"/>
</dbReference>
<evidence type="ECO:0000256" key="8">
    <source>
        <dbReference type="ARBA" id="ARBA00048668"/>
    </source>
</evidence>
<keyword evidence="6 9" id="KW-0662">Pyridine nucleotide biosynthesis</keyword>
<dbReference type="PANTHER" id="PTHR11098">
    <property type="entry name" value="NICOTINATE PHOSPHORIBOSYLTRANSFERASE"/>
    <property type="match status" value="1"/>
</dbReference>
<dbReference type="PANTHER" id="PTHR11098:SF8">
    <property type="entry name" value="NICOTINATE PHOSPHORIBOSYLTRANSFERASE PNCB1"/>
    <property type="match status" value="1"/>
</dbReference>
<evidence type="ECO:0000256" key="6">
    <source>
        <dbReference type="ARBA" id="ARBA00022642"/>
    </source>
</evidence>
<dbReference type="Pfam" id="PF04095">
    <property type="entry name" value="NAPRTase"/>
    <property type="match status" value="1"/>
</dbReference>
<evidence type="ECO:0000256" key="5">
    <source>
        <dbReference type="ARBA" id="ARBA00022598"/>
    </source>
</evidence>
<dbReference type="InterPro" id="IPR041525">
    <property type="entry name" value="N/Namide_PRibTrfase"/>
</dbReference>
<dbReference type="Gene3D" id="3.20.140.10">
    <property type="entry name" value="nicotinate phosphoribosyltransferase"/>
    <property type="match status" value="1"/>
</dbReference>
<dbReference type="AlphaFoldDB" id="A0A5C7JAE5"/>
<evidence type="ECO:0000259" key="10">
    <source>
        <dbReference type="Pfam" id="PF04095"/>
    </source>
</evidence>
<evidence type="ECO:0000313" key="12">
    <source>
        <dbReference type="EMBL" id="TXG78540.1"/>
    </source>
</evidence>
<dbReference type="InterPro" id="IPR006405">
    <property type="entry name" value="Nic_PRibTrfase_pncB"/>
</dbReference>
<evidence type="ECO:0000256" key="1">
    <source>
        <dbReference type="ARBA" id="ARBA00004952"/>
    </source>
</evidence>
<comment type="function">
    <text evidence="9">Catalyzes the first step in the biosynthesis of NAD from nicotinic acid, the ATP-dependent synthesis of beta-nicotinate D-ribonucleotide from nicotinate and 5-phospho-D-ribose 1-phosphate.</text>
</comment>
<dbReference type="GO" id="GO:0016757">
    <property type="term" value="F:glycosyltransferase activity"/>
    <property type="evidence" value="ECO:0007669"/>
    <property type="project" value="UniProtKB-KW"/>
</dbReference>
<keyword evidence="7 9" id="KW-0808">Transferase</keyword>
<dbReference type="GO" id="GO:0004516">
    <property type="term" value="F:nicotinate phosphoribosyltransferase activity"/>
    <property type="evidence" value="ECO:0007669"/>
    <property type="project" value="UniProtKB-UniRule"/>
</dbReference>
<dbReference type="SUPFAM" id="SSF54675">
    <property type="entry name" value="Nicotinate/Quinolinate PRTase N-terminal domain-like"/>
    <property type="match status" value="1"/>
</dbReference>
<dbReference type="EC" id="6.3.4.21" evidence="3 9"/>
<protein>
    <recommendedName>
        <fullName evidence="3 9">Nicotinate phosphoribosyltransferase</fullName>
        <ecNumber evidence="3 9">6.3.4.21</ecNumber>
    </recommendedName>
</protein>
<dbReference type="UniPathway" id="UPA00253">
    <property type="reaction ID" value="UER00457"/>
</dbReference>
<evidence type="ECO:0000256" key="3">
    <source>
        <dbReference type="ARBA" id="ARBA00013236"/>
    </source>
</evidence>
<dbReference type="Gene3D" id="3.20.20.70">
    <property type="entry name" value="Aldolase class I"/>
    <property type="match status" value="1"/>
</dbReference>
<dbReference type="InterPro" id="IPR013785">
    <property type="entry name" value="Aldolase_TIM"/>
</dbReference>
<comment type="similarity">
    <text evidence="2 9">Belongs to the NAPRTase family.</text>
</comment>
<evidence type="ECO:0000256" key="9">
    <source>
        <dbReference type="RuleBase" id="RU365100"/>
    </source>
</evidence>
<dbReference type="GO" id="GO:0005829">
    <property type="term" value="C:cytosol"/>
    <property type="evidence" value="ECO:0007669"/>
    <property type="project" value="TreeGrafter"/>
</dbReference>
<dbReference type="NCBIfam" id="NF006698">
    <property type="entry name" value="PRK09243.1-5"/>
    <property type="match status" value="1"/>
</dbReference>
<organism evidence="12 13">
    <name type="scientific">Candidatus Dojkabacteria bacterium</name>
    <dbReference type="NCBI Taxonomy" id="2099670"/>
    <lineage>
        <taxon>Bacteria</taxon>
        <taxon>Candidatus Dojkabacteria</taxon>
    </lineage>
</organism>
<dbReference type="Proteomes" id="UP000321026">
    <property type="component" value="Unassembled WGS sequence"/>
</dbReference>
<feature type="domain" description="Nicotinate phosphoribosyltransferase N-terminal" evidence="11">
    <location>
        <begin position="6"/>
        <end position="129"/>
    </location>
</feature>
<keyword evidence="4" id="KW-0597">Phosphoprotein</keyword>
<dbReference type="GO" id="GO:0034355">
    <property type="term" value="P:NAD+ biosynthetic process via the salvage pathway"/>
    <property type="evidence" value="ECO:0007669"/>
    <property type="project" value="TreeGrafter"/>
</dbReference>
<dbReference type="InterPro" id="IPR040727">
    <property type="entry name" value="NAPRTase_N"/>
</dbReference>
<comment type="caution">
    <text evidence="12">The sequence shown here is derived from an EMBL/GenBank/DDBJ whole genome shotgun (WGS) entry which is preliminary data.</text>
</comment>
<comment type="catalytic activity">
    <reaction evidence="8 9">
        <text>5-phospho-alpha-D-ribose 1-diphosphate + nicotinate + ATP + H2O = nicotinate beta-D-ribonucleotide + ADP + phosphate + diphosphate</text>
        <dbReference type="Rhea" id="RHEA:36163"/>
        <dbReference type="ChEBI" id="CHEBI:15377"/>
        <dbReference type="ChEBI" id="CHEBI:30616"/>
        <dbReference type="ChEBI" id="CHEBI:32544"/>
        <dbReference type="ChEBI" id="CHEBI:33019"/>
        <dbReference type="ChEBI" id="CHEBI:43474"/>
        <dbReference type="ChEBI" id="CHEBI:57502"/>
        <dbReference type="ChEBI" id="CHEBI:58017"/>
        <dbReference type="ChEBI" id="CHEBI:456216"/>
        <dbReference type="EC" id="6.3.4.21"/>
    </reaction>
</comment>
<evidence type="ECO:0000259" key="11">
    <source>
        <dbReference type="Pfam" id="PF17767"/>
    </source>
</evidence>
<dbReference type="Pfam" id="PF17767">
    <property type="entry name" value="NAPRTase_N"/>
    <property type="match status" value="1"/>
</dbReference>
<feature type="domain" description="Nicotinate/nicotinamide phosphoribosyltransferase" evidence="10">
    <location>
        <begin position="153"/>
        <end position="341"/>
    </location>
</feature>